<protein>
    <submittedName>
        <fullName evidence="3">tRNA threonylcarbamoyladenosine biosynthesis protein TsaB</fullName>
    </submittedName>
</protein>
<feature type="region of interest" description="Disordered" evidence="1">
    <location>
        <begin position="201"/>
        <end position="228"/>
    </location>
</feature>
<dbReference type="InterPro" id="IPR022496">
    <property type="entry name" value="T6A_TsaB"/>
</dbReference>
<dbReference type="Proteomes" id="UP000544872">
    <property type="component" value="Unassembled WGS sequence"/>
</dbReference>
<dbReference type="EMBL" id="JACIIX010000016">
    <property type="protein sequence ID" value="MBB6212103.1"/>
    <property type="molecule type" value="Genomic_DNA"/>
</dbReference>
<dbReference type="GO" id="GO:0002949">
    <property type="term" value="P:tRNA threonylcarbamoyladenosine modification"/>
    <property type="evidence" value="ECO:0007669"/>
    <property type="project" value="InterPro"/>
</dbReference>
<evidence type="ECO:0000256" key="1">
    <source>
        <dbReference type="SAM" id="MobiDB-lite"/>
    </source>
</evidence>
<evidence type="ECO:0000313" key="4">
    <source>
        <dbReference type="Proteomes" id="UP000544872"/>
    </source>
</evidence>
<dbReference type="Gene3D" id="3.30.420.40">
    <property type="match status" value="2"/>
</dbReference>
<dbReference type="RefSeq" id="WP_184265459.1">
    <property type="nucleotide sequence ID" value="NZ_JACIIX010000016.1"/>
</dbReference>
<evidence type="ECO:0000313" key="3">
    <source>
        <dbReference type="EMBL" id="MBB6212103.1"/>
    </source>
</evidence>
<proteinExistence type="predicted"/>
<feature type="domain" description="Gcp-like" evidence="2">
    <location>
        <begin position="34"/>
        <end position="130"/>
    </location>
</feature>
<name>A0A7X0DNG0_NOVIT</name>
<reference evidence="3 4" key="1">
    <citation type="submission" date="2020-08" db="EMBL/GenBank/DDBJ databases">
        <title>Genomic Encyclopedia of Type Strains, Phase IV (KMG-IV): sequencing the most valuable type-strain genomes for metagenomic binning, comparative biology and taxonomic classification.</title>
        <authorList>
            <person name="Goeker M."/>
        </authorList>
    </citation>
    <scope>NUCLEOTIDE SEQUENCE [LARGE SCALE GENOMIC DNA]</scope>
    <source>
        <strain evidence="3 4">DSM 11590</strain>
    </source>
</reference>
<dbReference type="InterPro" id="IPR043129">
    <property type="entry name" value="ATPase_NBD"/>
</dbReference>
<comment type="caution">
    <text evidence="3">The sequence shown here is derived from an EMBL/GenBank/DDBJ whole genome shotgun (WGS) entry which is preliminary data.</text>
</comment>
<dbReference type="SUPFAM" id="SSF53067">
    <property type="entry name" value="Actin-like ATPase domain"/>
    <property type="match status" value="2"/>
</dbReference>
<dbReference type="PANTHER" id="PTHR11735">
    <property type="entry name" value="TRNA N6-ADENOSINE THREONYLCARBAMOYLTRANSFERASE"/>
    <property type="match status" value="1"/>
</dbReference>
<sequence length="228" mass="23562">MRILAFDTAGNGCSACVWQDGTVLAQARLGMERGQAEALVPLLSSLLEQAGLDWPQLDRLAVTVGPGSFTGVRVGLATARALALATGLPVSGVTTLDLFATAARASLPAPQGVLLALIDARRDDLYCQAFDAATLSPLTGPDSLRPEEIRPLLTRLGQPAAACGDARPLVETLLEDGTLGGWLGETLADPVVLAGIASTRPREDGVPSPLYIRPPDAALPANGGQLRP</sequence>
<dbReference type="GO" id="GO:0005829">
    <property type="term" value="C:cytosol"/>
    <property type="evidence" value="ECO:0007669"/>
    <property type="project" value="TreeGrafter"/>
</dbReference>
<accession>A0A7X0DNG0</accession>
<dbReference type="NCBIfam" id="TIGR03725">
    <property type="entry name" value="T6A_YeaZ"/>
    <property type="match status" value="1"/>
</dbReference>
<dbReference type="AlphaFoldDB" id="A0A7X0DNG0"/>
<organism evidence="3 4">
    <name type="scientific">Novispirillum itersonii</name>
    <name type="common">Aquaspirillum itersonii</name>
    <dbReference type="NCBI Taxonomy" id="189"/>
    <lineage>
        <taxon>Bacteria</taxon>
        <taxon>Pseudomonadati</taxon>
        <taxon>Pseudomonadota</taxon>
        <taxon>Alphaproteobacteria</taxon>
        <taxon>Rhodospirillales</taxon>
        <taxon>Novispirillaceae</taxon>
        <taxon>Novispirillum</taxon>
    </lineage>
</organism>
<keyword evidence="4" id="KW-1185">Reference proteome</keyword>
<dbReference type="PANTHER" id="PTHR11735:SF11">
    <property type="entry name" value="TRNA THREONYLCARBAMOYLADENOSINE BIOSYNTHESIS PROTEIN TSAB"/>
    <property type="match status" value="1"/>
</dbReference>
<dbReference type="InterPro" id="IPR000905">
    <property type="entry name" value="Gcp-like_dom"/>
</dbReference>
<gene>
    <name evidence="3" type="ORF">FHS48_003550</name>
</gene>
<dbReference type="Pfam" id="PF00814">
    <property type="entry name" value="TsaD"/>
    <property type="match status" value="1"/>
</dbReference>
<evidence type="ECO:0000259" key="2">
    <source>
        <dbReference type="Pfam" id="PF00814"/>
    </source>
</evidence>